<proteinExistence type="inferred from homology"/>
<feature type="transmembrane region" description="Helical" evidence="6">
    <location>
        <begin position="108"/>
        <end position="131"/>
    </location>
</feature>
<dbReference type="PIRSF" id="PIRSF006648">
    <property type="entry name" value="DrrB"/>
    <property type="match status" value="1"/>
</dbReference>
<evidence type="ECO:0000256" key="1">
    <source>
        <dbReference type="ARBA" id="ARBA00004141"/>
    </source>
</evidence>
<protein>
    <submittedName>
        <fullName evidence="8">ABC transporter</fullName>
    </submittedName>
</protein>
<dbReference type="RefSeq" id="WP_067649687.1">
    <property type="nucleotide sequence ID" value="NZ_CP015249.1"/>
</dbReference>
<dbReference type="Proteomes" id="UP000076830">
    <property type="component" value="Chromosome"/>
</dbReference>
<dbReference type="PANTHER" id="PTHR43229">
    <property type="entry name" value="NODULATION PROTEIN J"/>
    <property type="match status" value="1"/>
</dbReference>
<reference evidence="8 9" key="1">
    <citation type="submission" date="2016-04" db="EMBL/GenBank/DDBJ databases">
        <title>Complete genome sequence of Dokdonella koreensis DS-123T.</title>
        <authorList>
            <person name="Kim J.F."/>
            <person name="Lee H."/>
            <person name="Kwak M.-J."/>
        </authorList>
    </citation>
    <scope>NUCLEOTIDE SEQUENCE [LARGE SCALE GENOMIC DNA]</scope>
    <source>
        <strain evidence="8 9">DS-123</strain>
    </source>
</reference>
<evidence type="ECO:0000256" key="3">
    <source>
        <dbReference type="ARBA" id="ARBA00022692"/>
    </source>
</evidence>
<comment type="subcellular location">
    <subcellularLocation>
        <location evidence="1">Membrane</location>
        <topology evidence="1">Multi-pass membrane protein</topology>
    </subcellularLocation>
</comment>
<dbReference type="InterPro" id="IPR000412">
    <property type="entry name" value="ABC_2_transport"/>
</dbReference>
<feature type="domain" description="ABC-2 type transporter transmembrane" evidence="7">
    <location>
        <begin position="21"/>
        <end position="216"/>
    </location>
</feature>
<dbReference type="Pfam" id="PF01061">
    <property type="entry name" value="ABC2_membrane"/>
    <property type="match status" value="1"/>
</dbReference>
<name>A0A160DXD5_9GAMM</name>
<evidence type="ECO:0000256" key="6">
    <source>
        <dbReference type="SAM" id="Phobius"/>
    </source>
</evidence>
<dbReference type="OrthoDB" id="9786643at2"/>
<sequence length="255" mass="26996">MNAVAVSSPRRTLRPYLLEARYEFVRLLRTPSFVLPTLLFPPLFYVLFGVLLGSRGGAAAAQYMFAAYGVFGILGCALFGFGVTIAIERERGWLTYKRALPMPPGAVLVAKTAMAMMFAAIISLMLALIAAGLTGVRLAPLQWLGLFAVNVLGTLPFCAIGLWIGTLVSGSASPALVNIVYLPMAFLSGLLIPLSVLPPVLGTLAPAWPAYHLGQVALKIVGRDAGGSLLVHLGVLAVITVAFFVLARRRLMAAG</sequence>
<evidence type="ECO:0000256" key="2">
    <source>
        <dbReference type="ARBA" id="ARBA00007783"/>
    </source>
</evidence>
<dbReference type="EMBL" id="CP015249">
    <property type="protein sequence ID" value="ANB19184.1"/>
    <property type="molecule type" value="Genomic_DNA"/>
</dbReference>
<feature type="transmembrane region" description="Helical" evidence="6">
    <location>
        <begin position="33"/>
        <end position="53"/>
    </location>
</feature>
<evidence type="ECO:0000256" key="4">
    <source>
        <dbReference type="ARBA" id="ARBA00022989"/>
    </source>
</evidence>
<accession>A0A160DXD5</accession>
<evidence type="ECO:0000313" key="8">
    <source>
        <dbReference type="EMBL" id="ANB19184.1"/>
    </source>
</evidence>
<comment type="similarity">
    <text evidence="2">Belongs to the ABC-2 integral membrane protein family.</text>
</comment>
<gene>
    <name evidence="8" type="ORF">I596_3194</name>
</gene>
<feature type="transmembrane region" description="Helical" evidence="6">
    <location>
        <begin position="176"/>
        <end position="196"/>
    </location>
</feature>
<evidence type="ECO:0000256" key="5">
    <source>
        <dbReference type="ARBA" id="ARBA00023136"/>
    </source>
</evidence>
<feature type="transmembrane region" description="Helical" evidence="6">
    <location>
        <begin position="65"/>
        <end position="87"/>
    </location>
</feature>
<evidence type="ECO:0000259" key="7">
    <source>
        <dbReference type="Pfam" id="PF01061"/>
    </source>
</evidence>
<dbReference type="KEGG" id="dko:I596_3194"/>
<dbReference type="GO" id="GO:0140359">
    <property type="term" value="F:ABC-type transporter activity"/>
    <property type="evidence" value="ECO:0007669"/>
    <property type="project" value="InterPro"/>
</dbReference>
<keyword evidence="9" id="KW-1185">Reference proteome</keyword>
<keyword evidence="3 6" id="KW-0812">Transmembrane</keyword>
<keyword evidence="4 6" id="KW-1133">Transmembrane helix</keyword>
<dbReference type="GO" id="GO:0043190">
    <property type="term" value="C:ATP-binding cassette (ABC) transporter complex"/>
    <property type="evidence" value="ECO:0007669"/>
    <property type="project" value="InterPro"/>
</dbReference>
<keyword evidence="5 6" id="KW-0472">Membrane</keyword>
<dbReference type="AlphaFoldDB" id="A0A160DXD5"/>
<evidence type="ECO:0000313" key="9">
    <source>
        <dbReference type="Proteomes" id="UP000076830"/>
    </source>
</evidence>
<dbReference type="STRING" id="1300342.I596_3194"/>
<dbReference type="InterPro" id="IPR013525">
    <property type="entry name" value="ABC2_TM"/>
</dbReference>
<feature type="transmembrane region" description="Helical" evidence="6">
    <location>
        <begin position="143"/>
        <end position="164"/>
    </location>
</feature>
<feature type="transmembrane region" description="Helical" evidence="6">
    <location>
        <begin position="229"/>
        <end position="247"/>
    </location>
</feature>
<dbReference type="InterPro" id="IPR051784">
    <property type="entry name" value="Nod_factor_ABC_transporter"/>
</dbReference>
<dbReference type="PANTHER" id="PTHR43229:SF2">
    <property type="entry name" value="NODULATION PROTEIN J"/>
    <property type="match status" value="1"/>
</dbReference>
<organism evidence="8 9">
    <name type="scientific">Dokdonella koreensis DS-123</name>
    <dbReference type="NCBI Taxonomy" id="1300342"/>
    <lineage>
        <taxon>Bacteria</taxon>
        <taxon>Pseudomonadati</taxon>
        <taxon>Pseudomonadota</taxon>
        <taxon>Gammaproteobacteria</taxon>
        <taxon>Lysobacterales</taxon>
        <taxon>Rhodanobacteraceae</taxon>
        <taxon>Dokdonella</taxon>
    </lineage>
</organism>